<dbReference type="Pfam" id="PF03227">
    <property type="entry name" value="GILT"/>
    <property type="match status" value="1"/>
</dbReference>
<comment type="caution">
    <text evidence="4">The sequence shown here is derived from an EMBL/GenBank/DDBJ whole genome shotgun (WGS) entry which is preliminary data.</text>
</comment>
<dbReference type="PANTHER" id="PTHR13234:SF24">
    <property type="entry name" value="GILT-LIKE PROTEIN ZK669.3"/>
    <property type="match status" value="1"/>
</dbReference>
<keyword evidence="3" id="KW-0732">Signal</keyword>
<dbReference type="OrthoDB" id="958254at2759"/>
<keyword evidence="2" id="KW-0325">Glycoprotein</keyword>
<sequence length="160" mass="18124">MTIIKTSFIYASFLCILVLCSSKDTEVNNGEKVNIVAFGEGRCSDTSFWMKWHWLPMWRMLGSTGRINFEYHPFGIKTTCVDSDSGDDVVCECHHGARECLLNQLQACVIEALPNFEEYMEVGKFLDMLVKKSELYKRNANDVAESPTSWATTTTTVTIL</sequence>
<evidence type="ECO:0000313" key="5">
    <source>
        <dbReference type="Proteomes" id="UP000230233"/>
    </source>
</evidence>
<keyword evidence="5" id="KW-1185">Reference proteome</keyword>
<evidence type="ECO:0000256" key="3">
    <source>
        <dbReference type="SAM" id="SignalP"/>
    </source>
</evidence>
<dbReference type="AlphaFoldDB" id="A0A2G5V141"/>
<name>A0A2G5V141_9PELO</name>
<dbReference type="InterPro" id="IPR004911">
    <property type="entry name" value="Interferon-induced_GILT"/>
</dbReference>
<evidence type="ECO:0000256" key="1">
    <source>
        <dbReference type="ARBA" id="ARBA00005679"/>
    </source>
</evidence>
<dbReference type="PANTHER" id="PTHR13234">
    <property type="entry name" value="GAMMA-INTERFERON INDUCIBLE LYSOSOMAL THIOL REDUCTASE GILT"/>
    <property type="match status" value="1"/>
</dbReference>
<accession>A0A2G5V141</accession>
<feature type="chain" id="PRO_5013962738" evidence="3">
    <location>
        <begin position="23"/>
        <end position="160"/>
    </location>
</feature>
<feature type="signal peptide" evidence="3">
    <location>
        <begin position="1"/>
        <end position="22"/>
    </location>
</feature>
<comment type="similarity">
    <text evidence="1">Belongs to the GILT family.</text>
</comment>
<dbReference type="EMBL" id="PDUG01000002">
    <property type="protein sequence ID" value="PIC45467.1"/>
    <property type="molecule type" value="Genomic_DNA"/>
</dbReference>
<gene>
    <name evidence="4" type="primary">Cni-ZK669.3</name>
    <name evidence="4" type="synonym">Cnig_chr_II.g5477</name>
    <name evidence="4" type="ORF">B9Z55_005477</name>
</gene>
<protein>
    <submittedName>
        <fullName evidence="4">Uncharacterized protein</fullName>
    </submittedName>
</protein>
<organism evidence="4 5">
    <name type="scientific">Caenorhabditis nigoni</name>
    <dbReference type="NCBI Taxonomy" id="1611254"/>
    <lineage>
        <taxon>Eukaryota</taxon>
        <taxon>Metazoa</taxon>
        <taxon>Ecdysozoa</taxon>
        <taxon>Nematoda</taxon>
        <taxon>Chromadorea</taxon>
        <taxon>Rhabditida</taxon>
        <taxon>Rhabditina</taxon>
        <taxon>Rhabditomorpha</taxon>
        <taxon>Rhabditoidea</taxon>
        <taxon>Rhabditidae</taxon>
        <taxon>Peloderinae</taxon>
        <taxon>Caenorhabditis</taxon>
    </lineage>
</organism>
<reference evidence="5" key="1">
    <citation type="submission" date="2017-10" db="EMBL/GenBank/DDBJ databases">
        <title>Rapid genome shrinkage in a self-fertile nematode reveals novel sperm competition proteins.</title>
        <authorList>
            <person name="Yin D."/>
            <person name="Schwarz E.M."/>
            <person name="Thomas C.G."/>
            <person name="Felde R.L."/>
            <person name="Korf I.F."/>
            <person name="Cutter A.D."/>
            <person name="Schartner C.M."/>
            <person name="Ralston E.J."/>
            <person name="Meyer B.J."/>
            <person name="Haag E.S."/>
        </authorList>
    </citation>
    <scope>NUCLEOTIDE SEQUENCE [LARGE SCALE GENOMIC DNA]</scope>
    <source>
        <strain evidence="5">JU1422</strain>
    </source>
</reference>
<proteinExistence type="inferred from homology"/>
<evidence type="ECO:0000256" key="2">
    <source>
        <dbReference type="ARBA" id="ARBA00023180"/>
    </source>
</evidence>
<dbReference type="Proteomes" id="UP000230233">
    <property type="component" value="Chromosome II"/>
</dbReference>
<evidence type="ECO:0000313" key="4">
    <source>
        <dbReference type="EMBL" id="PIC45467.1"/>
    </source>
</evidence>
<dbReference type="GO" id="GO:0016671">
    <property type="term" value="F:oxidoreductase activity, acting on a sulfur group of donors, disulfide as acceptor"/>
    <property type="evidence" value="ECO:0007669"/>
    <property type="project" value="InterPro"/>
</dbReference>